<feature type="transmembrane region" description="Helical" evidence="5">
    <location>
        <begin position="247"/>
        <end position="267"/>
    </location>
</feature>
<feature type="transmembrane region" description="Helical" evidence="5">
    <location>
        <begin position="160"/>
        <end position="182"/>
    </location>
</feature>
<evidence type="ECO:0000259" key="6">
    <source>
        <dbReference type="PROSITE" id="PS50850"/>
    </source>
</evidence>
<dbReference type="InterPro" id="IPR020846">
    <property type="entry name" value="MFS_dom"/>
</dbReference>
<feature type="transmembrane region" description="Helical" evidence="5">
    <location>
        <begin position="36"/>
        <end position="59"/>
    </location>
</feature>
<evidence type="ECO:0000313" key="8">
    <source>
        <dbReference type="Proteomes" id="UP000254701"/>
    </source>
</evidence>
<proteinExistence type="predicted"/>
<dbReference type="GO" id="GO:0005886">
    <property type="term" value="C:plasma membrane"/>
    <property type="evidence" value="ECO:0007669"/>
    <property type="project" value="TreeGrafter"/>
</dbReference>
<dbReference type="InterPro" id="IPR036259">
    <property type="entry name" value="MFS_trans_sf"/>
</dbReference>
<feature type="transmembrane region" description="Helical" evidence="5">
    <location>
        <begin position="71"/>
        <end position="90"/>
    </location>
</feature>
<accession>A0A380WR62</accession>
<comment type="subcellular location">
    <subcellularLocation>
        <location evidence="1">Membrane</location>
        <topology evidence="1">Multi-pass membrane protein</topology>
    </subcellularLocation>
</comment>
<dbReference type="EMBL" id="UFSM01000001">
    <property type="protein sequence ID" value="SUU91285.1"/>
    <property type="molecule type" value="Genomic_DNA"/>
</dbReference>
<feature type="transmembrane region" description="Helical" evidence="5">
    <location>
        <begin position="222"/>
        <end position="241"/>
    </location>
</feature>
<reference evidence="7 8" key="1">
    <citation type="submission" date="2018-06" db="EMBL/GenBank/DDBJ databases">
        <authorList>
            <consortium name="Pathogen Informatics"/>
            <person name="Doyle S."/>
        </authorList>
    </citation>
    <scope>NUCLEOTIDE SEQUENCE [LARGE SCALE GENOMIC DNA]</scope>
    <source>
        <strain evidence="7 8">NCTC10684</strain>
    </source>
</reference>
<feature type="transmembrane region" description="Helical" evidence="5">
    <location>
        <begin position="321"/>
        <end position="339"/>
    </location>
</feature>
<dbReference type="OrthoDB" id="9807274at2"/>
<dbReference type="InterPro" id="IPR011701">
    <property type="entry name" value="MFS"/>
</dbReference>
<keyword evidence="4 5" id="KW-0472">Membrane</keyword>
<dbReference type="RefSeq" id="WP_115733183.1">
    <property type="nucleotide sequence ID" value="NZ_BAAAVY010000037.1"/>
</dbReference>
<evidence type="ECO:0000313" key="7">
    <source>
        <dbReference type="EMBL" id="SUU91285.1"/>
    </source>
</evidence>
<dbReference type="PROSITE" id="PS50850">
    <property type="entry name" value="MFS"/>
    <property type="match status" value="1"/>
</dbReference>
<dbReference type="InterPro" id="IPR001958">
    <property type="entry name" value="Tet-R_TetA/multi-R_MdtG-like"/>
</dbReference>
<dbReference type="Gene3D" id="1.20.1250.20">
    <property type="entry name" value="MFS general substrate transporter like domains"/>
    <property type="match status" value="1"/>
</dbReference>
<feature type="transmembrane region" description="Helical" evidence="5">
    <location>
        <begin position="351"/>
        <end position="371"/>
    </location>
</feature>
<dbReference type="PRINTS" id="PR01035">
    <property type="entry name" value="TCRTETA"/>
</dbReference>
<dbReference type="Pfam" id="PF07690">
    <property type="entry name" value="MFS_1"/>
    <property type="match status" value="1"/>
</dbReference>
<feature type="transmembrane region" description="Helical" evidence="5">
    <location>
        <begin position="423"/>
        <end position="445"/>
    </location>
</feature>
<gene>
    <name evidence="7" type="ORF">NCTC10684_04548</name>
</gene>
<feature type="transmembrane region" description="Helical" evidence="5">
    <location>
        <begin position="102"/>
        <end position="121"/>
    </location>
</feature>
<organism evidence="7 8">
    <name type="scientific">Aminobacter aminovorans</name>
    <name type="common">Chelatobacter heintzii</name>
    <dbReference type="NCBI Taxonomy" id="83263"/>
    <lineage>
        <taxon>Bacteria</taxon>
        <taxon>Pseudomonadati</taxon>
        <taxon>Pseudomonadota</taxon>
        <taxon>Alphaproteobacteria</taxon>
        <taxon>Hyphomicrobiales</taxon>
        <taxon>Phyllobacteriaceae</taxon>
        <taxon>Aminobacter</taxon>
    </lineage>
</organism>
<protein>
    <submittedName>
        <fullName evidence="7">Probable multidrug-efflux transporter Rv1634/MT1670</fullName>
    </submittedName>
</protein>
<evidence type="ECO:0000256" key="5">
    <source>
        <dbReference type="SAM" id="Phobius"/>
    </source>
</evidence>
<evidence type="ECO:0000256" key="4">
    <source>
        <dbReference type="ARBA" id="ARBA00023136"/>
    </source>
</evidence>
<feature type="domain" description="Major facilitator superfamily (MFS) profile" evidence="6">
    <location>
        <begin position="37"/>
        <end position="487"/>
    </location>
</feature>
<evidence type="ECO:0000256" key="1">
    <source>
        <dbReference type="ARBA" id="ARBA00004141"/>
    </source>
</evidence>
<evidence type="ECO:0000256" key="3">
    <source>
        <dbReference type="ARBA" id="ARBA00022989"/>
    </source>
</evidence>
<keyword evidence="2 5" id="KW-0812">Transmembrane</keyword>
<feature type="transmembrane region" description="Helical" evidence="5">
    <location>
        <begin position="377"/>
        <end position="402"/>
    </location>
</feature>
<feature type="transmembrane region" description="Helical" evidence="5">
    <location>
        <begin position="127"/>
        <end position="148"/>
    </location>
</feature>
<dbReference type="SUPFAM" id="SSF103473">
    <property type="entry name" value="MFS general substrate transporter"/>
    <property type="match status" value="1"/>
</dbReference>
<sequence>MNFDSEQPAAVAGNAAAAVAAKTAGSGDLFSGKHGIYTFALAGGVTLHAINIYIATTAMPSVVADIGGLDFYAWATTLFVVASILGSALTAKLLNGSGPRGAYVLATSIFALGALTCAIAPSMSVMLVGRATQGLGGGFLFALAYALTRIVLPEHLWARAIGLVSAMFGIATLVGPAIGGVFAEYGAWRLAFSSLLPFSVAFAVLAYVTLPRKSWDTNERVAVPYLQLALLTTAVLAVSAGSLSSGMAWNLTGLGAGLAIIVLIAGVEARAEARLLPRRAFNVSTPLGALYLTIALLMLAIQPEIFVPYLLQNLHAQSPLWAGYIAAIMSIGWSLASFLSSRWQGHGDRLIVLGPVLVLAGLVLFALFMPINGAGDWSLLLPIGVGLLLAGFGIGVTWPGLVTRIFQNAPPTEQDLAAGGMTTVQLFFMALGTACAGMVANFAGIADPGGKDGAANAAVWLGVIFAIAPSLCVLVAVRVVRLTGKRG</sequence>
<keyword evidence="3 5" id="KW-1133">Transmembrane helix</keyword>
<feature type="transmembrane region" description="Helical" evidence="5">
    <location>
        <begin position="188"/>
        <end position="210"/>
    </location>
</feature>
<dbReference type="Proteomes" id="UP000254701">
    <property type="component" value="Unassembled WGS sequence"/>
</dbReference>
<evidence type="ECO:0000256" key="2">
    <source>
        <dbReference type="ARBA" id="ARBA00022692"/>
    </source>
</evidence>
<dbReference type="AlphaFoldDB" id="A0A380WR62"/>
<name>A0A380WR62_AMIAI</name>
<dbReference type="PANTHER" id="PTHR23501:SF154">
    <property type="entry name" value="MULTIDRUG-EFFLUX TRANSPORTER RV1634-RELATED"/>
    <property type="match status" value="1"/>
</dbReference>
<feature type="transmembrane region" description="Helical" evidence="5">
    <location>
        <begin position="279"/>
        <end position="301"/>
    </location>
</feature>
<dbReference type="Gene3D" id="1.20.1720.10">
    <property type="entry name" value="Multidrug resistance protein D"/>
    <property type="match status" value="1"/>
</dbReference>
<dbReference type="PANTHER" id="PTHR23501">
    <property type="entry name" value="MAJOR FACILITATOR SUPERFAMILY"/>
    <property type="match status" value="1"/>
</dbReference>
<dbReference type="GO" id="GO:0022857">
    <property type="term" value="F:transmembrane transporter activity"/>
    <property type="evidence" value="ECO:0007669"/>
    <property type="project" value="InterPro"/>
</dbReference>
<feature type="transmembrane region" description="Helical" evidence="5">
    <location>
        <begin position="457"/>
        <end position="480"/>
    </location>
</feature>